<sequence>MFVVLQEQRRIVRQFIFLEEANDNGPPKFPLFRGQSSRRIQKPFSNVGVDAALLLVGTLAADA</sequence>
<keyword evidence="2" id="KW-1185">Reference proteome</keyword>
<dbReference type="EMBL" id="SRLO01021902">
    <property type="protein sequence ID" value="TNN22562.1"/>
    <property type="molecule type" value="Genomic_DNA"/>
</dbReference>
<accession>A0A4Z2E2G0</accession>
<comment type="caution">
    <text evidence="1">The sequence shown here is derived from an EMBL/GenBank/DDBJ whole genome shotgun (WGS) entry which is preliminary data.</text>
</comment>
<protein>
    <submittedName>
        <fullName evidence="1">Uncharacterized protein</fullName>
    </submittedName>
</protein>
<organism evidence="1 2">
    <name type="scientific">Liparis tanakae</name>
    <name type="common">Tanaka's snailfish</name>
    <dbReference type="NCBI Taxonomy" id="230148"/>
    <lineage>
        <taxon>Eukaryota</taxon>
        <taxon>Metazoa</taxon>
        <taxon>Chordata</taxon>
        <taxon>Craniata</taxon>
        <taxon>Vertebrata</taxon>
        <taxon>Euteleostomi</taxon>
        <taxon>Actinopterygii</taxon>
        <taxon>Neopterygii</taxon>
        <taxon>Teleostei</taxon>
        <taxon>Neoteleostei</taxon>
        <taxon>Acanthomorphata</taxon>
        <taxon>Eupercaria</taxon>
        <taxon>Perciformes</taxon>
        <taxon>Cottioidei</taxon>
        <taxon>Cottales</taxon>
        <taxon>Liparidae</taxon>
        <taxon>Liparis</taxon>
    </lineage>
</organism>
<evidence type="ECO:0000313" key="1">
    <source>
        <dbReference type="EMBL" id="TNN22562.1"/>
    </source>
</evidence>
<dbReference type="Proteomes" id="UP000314294">
    <property type="component" value="Unassembled WGS sequence"/>
</dbReference>
<reference evidence="1 2" key="1">
    <citation type="submission" date="2019-03" db="EMBL/GenBank/DDBJ databases">
        <title>First draft genome of Liparis tanakae, snailfish: a comprehensive survey of snailfish specific genes.</title>
        <authorList>
            <person name="Kim W."/>
            <person name="Song I."/>
            <person name="Jeong J.-H."/>
            <person name="Kim D."/>
            <person name="Kim S."/>
            <person name="Ryu S."/>
            <person name="Song J.Y."/>
            <person name="Lee S.K."/>
        </authorList>
    </citation>
    <scope>NUCLEOTIDE SEQUENCE [LARGE SCALE GENOMIC DNA]</scope>
    <source>
        <tissue evidence="1">Muscle</tissue>
    </source>
</reference>
<proteinExistence type="predicted"/>
<name>A0A4Z2E2G0_9TELE</name>
<gene>
    <name evidence="1" type="ORF">EYF80_067324</name>
</gene>
<evidence type="ECO:0000313" key="2">
    <source>
        <dbReference type="Proteomes" id="UP000314294"/>
    </source>
</evidence>
<dbReference type="AlphaFoldDB" id="A0A4Z2E2G0"/>